<evidence type="ECO:0000259" key="6">
    <source>
        <dbReference type="Pfam" id="PF13844"/>
    </source>
</evidence>
<dbReference type="SUPFAM" id="SSF48452">
    <property type="entry name" value="TPR-like"/>
    <property type="match status" value="1"/>
</dbReference>
<dbReference type="Gene3D" id="3.40.50.2000">
    <property type="entry name" value="Glycogen Phosphorylase B"/>
    <property type="match status" value="1"/>
</dbReference>
<dbReference type="AlphaFoldDB" id="A0A7W6D9N0"/>
<dbReference type="PANTHER" id="PTHR44998">
    <property type="match status" value="1"/>
</dbReference>
<dbReference type="GO" id="GO:0016740">
    <property type="term" value="F:transferase activity"/>
    <property type="evidence" value="ECO:0007669"/>
    <property type="project" value="UniProtKB-KW"/>
</dbReference>
<evidence type="ECO:0000256" key="1">
    <source>
        <dbReference type="ARBA" id="ARBA00004922"/>
    </source>
</evidence>
<comment type="pathway">
    <text evidence="1">Protein modification; protein glycosylation.</text>
</comment>
<dbReference type="Proteomes" id="UP000574761">
    <property type="component" value="Unassembled WGS sequence"/>
</dbReference>
<dbReference type="InterPro" id="IPR029489">
    <property type="entry name" value="OGT/SEC/SPY_C"/>
</dbReference>
<dbReference type="Gene3D" id="3.40.50.11380">
    <property type="match status" value="1"/>
</dbReference>
<feature type="domain" description="O-GlcNAc transferase C-terminal" evidence="6">
    <location>
        <begin position="251"/>
        <end position="405"/>
    </location>
</feature>
<comment type="caution">
    <text evidence="7">The sequence shown here is derived from an EMBL/GenBank/DDBJ whole genome shotgun (WGS) entry which is preliminary data.</text>
</comment>
<dbReference type="InterPro" id="IPR011990">
    <property type="entry name" value="TPR-like_helical_dom_sf"/>
</dbReference>
<dbReference type="EMBL" id="JACIEE010000010">
    <property type="protein sequence ID" value="MBB3979268.1"/>
    <property type="molecule type" value="Genomic_DNA"/>
</dbReference>
<dbReference type="SUPFAM" id="SSF53756">
    <property type="entry name" value="UDP-Glycosyltransferase/glycogen phosphorylase"/>
    <property type="match status" value="1"/>
</dbReference>
<evidence type="ECO:0000256" key="4">
    <source>
        <dbReference type="ARBA" id="ARBA00022803"/>
    </source>
</evidence>
<name>A0A7W6D9N0_9HYPH</name>
<keyword evidence="3" id="KW-0677">Repeat</keyword>
<sequence length="636" mass="71668">MSTTISFAAASKEYQKGRYGQALSVLNKLLEVQRDGKTYALLARTMLKVGMKSDAAMVFDMAADQEDANATEYRRKAMMLHFEGGRDDEALVAAKRLFEKAPSDPDVAYVLATIFLKRGERDILEGIRKPLLASANPQHLVLASQLLTNELGNENDLVTTRKILEKIPGNNVVRSIYLQMARELNDYEAIARHEPIIMAAIESGNLGFLDHEGPWPNLHWCGDEGTNRLATYKLPTLPENATTLRRAMRHAWSDKIRIGYLSSDLWSDHATMKLLRSVLERHDRNKFDITLFCYTPSRLLQMNDAERSAWGGIVRVADMSDMEAASAIRESQVDILIDLKGHTKDGRPGILNHQAAPIQVAWLGFPGSTANIDLDYVIGDRHVLPDSSKPHYHEKFCRLPDTYQPNDSTNRPPLRPQGRADLALPQDRFLFASFNHNRKISPEVIELWARILKRSPESSLLLLAVSERSRENILKKFKSEKIAAERILFTPKMEYEQHLNRLQAADVGLDTFPVNGHTTTSEQLWGGLPVITVKGTNFASRVSESLLHAMNLPELVAEDKDAYVDLAVSCYENPESLAACRAKLQQNRLVAPLFDSERFRLHLEAAYEMMRDRARSGLDPDHFDVPALPVRTTPIQ</sequence>
<feature type="region of interest" description="Disordered" evidence="5">
    <location>
        <begin position="399"/>
        <end position="419"/>
    </location>
</feature>
<dbReference type="RefSeq" id="WP_246422848.1">
    <property type="nucleotide sequence ID" value="NZ_JACIEE010000010.1"/>
</dbReference>
<keyword evidence="4" id="KW-0802">TPR repeat</keyword>
<feature type="domain" description="O-GlcNAc transferase C-terminal" evidence="6">
    <location>
        <begin position="419"/>
        <end position="599"/>
    </location>
</feature>
<evidence type="ECO:0000256" key="5">
    <source>
        <dbReference type="SAM" id="MobiDB-lite"/>
    </source>
</evidence>
<dbReference type="PANTHER" id="PTHR44998:SF1">
    <property type="entry name" value="UDP-N-ACETYLGLUCOSAMINE--PEPTIDE N-ACETYLGLUCOSAMINYLTRANSFERASE 110 KDA SUBUNIT"/>
    <property type="match status" value="1"/>
</dbReference>
<evidence type="ECO:0000313" key="8">
    <source>
        <dbReference type="Proteomes" id="UP000574761"/>
    </source>
</evidence>
<protein>
    <recommendedName>
        <fullName evidence="6">O-GlcNAc transferase C-terminal domain-containing protein</fullName>
    </recommendedName>
</protein>
<keyword evidence="8" id="KW-1185">Reference proteome</keyword>
<reference evidence="7 8" key="1">
    <citation type="submission" date="2020-08" db="EMBL/GenBank/DDBJ databases">
        <title>Genomic Encyclopedia of Type Strains, Phase IV (KMG-IV): sequencing the most valuable type-strain genomes for metagenomic binning, comparative biology and taxonomic classification.</title>
        <authorList>
            <person name="Goeker M."/>
        </authorList>
    </citation>
    <scope>NUCLEOTIDE SEQUENCE [LARGE SCALE GENOMIC DNA]</scope>
    <source>
        <strain evidence="7 8">DSM 100211</strain>
    </source>
</reference>
<dbReference type="Pfam" id="PF13844">
    <property type="entry name" value="Glyco_transf_41"/>
    <property type="match status" value="2"/>
</dbReference>
<evidence type="ECO:0000313" key="7">
    <source>
        <dbReference type="EMBL" id="MBB3979268.1"/>
    </source>
</evidence>
<keyword evidence="2" id="KW-0808">Transferase</keyword>
<proteinExistence type="predicted"/>
<organism evidence="7 8">
    <name type="scientific">Mycoplana azooxidifex</name>
    <dbReference type="NCBI Taxonomy" id="1636188"/>
    <lineage>
        <taxon>Bacteria</taxon>
        <taxon>Pseudomonadati</taxon>
        <taxon>Pseudomonadota</taxon>
        <taxon>Alphaproteobacteria</taxon>
        <taxon>Hyphomicrobiales</taxon>
        <taxon>Rhizobiaceae</taxon>
        <taxon>Mycoplana</taxon>
    </lineage>
</organism>
<dbReference type="Gene3D" id="1.25.40.10">
    <property type="entry name" value="Tetratricopeptide repeat domain"/>
    <property type="match status" value="1"/>
</dbReference>
<accession>A0A7W6D9N0</accession>
<gene>
    <name evidence="7" type="ORF">GGQ64_004508</name>
</gene>
<evidence type="ECO:0000256" key="2">
    <source>
        <dbReference type="ARBA" id="ARBA00022679"/>
    </source>
</evidence>
<evidence type="ECO:0000256" key="3">
    <source>
        <dbReference type="ARBA" id="ARBA00022737"/>
    </source>
</evidence>